<reference evidence="1" key="1">
    <citation type="journal article" date="2023" name="Access Microbiol">
        <title>De-novo genome assembly for Akanthomyces muscarius, a biocontrol agent of insect agricultural pests.</title>
        <authorList>
            <person name="Erdos Z."/>
            <person name="Studholme D.J."/>
            <person name="Raymond B."/>
            <person name="Sharma M."/>
        </authorList>
    </citation>
    <scope>NUCLEOTIDE SEQUENCE</scope>
    <source>
        <strain evidence="1">Ve6</strain>
    </source>
</reference>
<dbReference type="RefSeq" id="XP_056057890.1">
    <property type="nucleotide sequence ID" value="XM_056199442.1"/>
</dbReference>
<organism evidence="1 2">
    <name type="scientific">Akanthomyces muscarius</name>
    <name type="common">Entomopathogenic fungus</name>
    <name type="synonym">Lecanicillium muscarium</name>
    <dbReference type="NCBI Taxonomy" id="2231603"/>
    <lineage>
        <taxon>Eukaryota</taxon>
        <taxon>Fungi</taxon>
        <taxon>Dikarya</taxon>
        <taxon>Ascomycota</taxon>
        <taxon>Pezizomycotina</taxon>
        <taxon>Sordariomycetes</taxon>
        <taxon>Hypocreomycetidae</taxon>
        <taxon>Hypocreales</taxon>
        <taxon>Cordycipitaceae</taxon>
        <taxon>Akanthomyces</taxon>
    </lineage>
</organism>
<dbReference type="AlphaFoldDB" id="A0A9W8QKF0"/>
<evidence type="ECO:0000313" key="1">
    <source>
        <dbReference type="EMBL" id="KAJ4161506.1"/>
    </source>
</evidence>
<protein>
    <submittedName>
        <fullName evidence="1">Uncharacterized protein</fullName>
    </submittedName>
</protein>
<dbReference type="Proteomes" id="UP001144673">
    <property type="component" value="Unassembled WGS sequence"/>
</dbReference>
<sequence length="216" mass="24635">MATSIFCCAALAPYRPQRLMHEDKFNSFFKWAAFPQQSRVESASGTKLRSAGFAVQLVRQVNYGPLESKRYFVPWLENTFAEVDEDELIQANFAKVNTYKNFRCQRHDKFFELNIYQKDPVNLHHWRANLARPARDIDLQTPRLKSTNGDASSPGTSRSAAFAYSEAGPGIMSAADEKNEHDGTLWQRESFSDRYSPVKDLTACDQECGYCGECDY</sequence>
<dbReference type="EMBL" id="JAJHUN010000002">
    <property type="protein sequence ID" value="KAJ4161506.1"/>
    <property type="molecule type" value="Genomic_DNA"/>
</dbReference>
<dbReference type="GeneID" id="80894704"/>
<evidence type="ECO:0000313" key="2">
    <source>
        <dbReference type="Proteomes" id="UP001144673"/>
    </source>
</evidence>
<keyword evidence="2" id="KW-1185">Reference proteome</keyword>
<name>A0A9W8QKF0_AKAMU</name>
<accession>A0A9W8QKF0</accession>
<dbReference type="KEGG" id="amus:LMH87_007545"/>
<comment type="caution">
    <text evidence="1">The sequence shown here is derived from an EMBL/GenBank/DDBJ whole genome shotgun (WGS) entry which is preliminary data.</text>
</comment>
<gene>
    <name evidence="1" type="ORF">LMH87_007545</name>
</gene>
<proteinExistence type="predicted"/>